<gene>
    <name evidence="2" type="ORF">MK546_07455</name>
</gene>
<dbReference type="SUPFAM" id="SSF47413">
    <property type="entry name" value="lambda repressor-like DNA-binding domains"/>
    <property type="match status" value="2"/>
</dbReference>
<dbReference type="GO" id="GO:0003677">
    <property type="term" value="F:DNA binding"/>
    <property type="evidence" value="ECO:0007669"/>
    <property type="project" value="InterPro"/>
</dbReference>
<dbReference type="CDD" id="cd00093">
    <property type="entry name" value="HTH_XRE"/>
    <property type="match status" value="1"/>
</dbReference>
<reference evidence="2" key="1">
    <citation type="journal article" date="2022" name="Med Res Arch">
        <title>Genomic identification of streptococcal strains and relation to clinical characteristics. A substudy to The Partial Oral Treatment of Endocarditis (POET) Trial.</title>
        <authorList>
            <person name="Christensen J."/>
            <person name="Jensen C."/>
            <person name="Dargis R."/>
            <person name="Nielsen X."/>
            <person name="Pries- Heje M."/>
            <person name="Wiingaard C."/>
            <person name="Ihlemann N."/>
            <person name="Gill S."/>
            <person name="Bruun N."/>
            <person name="Elming H."/>
            <person name="Povlsen J."/>
            <person name="Madsen T."/>
            <person name="Jensen K."/>
            <person name="Fuursted K."/>
            <person name="Ostergaard L."/>
            <person name="Christiansen U."/>
            <person name="Rosenvinge F."/>
            <person name="Helweg-Larsen J."/>
            <person name="Fosbol E."/>
            <person name="Kober L."/>
            <person name="Torp-Pedersen C."/>
            <person name="Tonder N."/>
            <person name="Moser C."/>
            <person name="Iversen K."/>
            <person name="Bundgaard H."/>
        </authorList>
    </citation>
    <scope>NUCLEOTIDE SEQUENCE</scope>
    <source>
        <strain evidence="2">K13014465</strain>
    </source>
</reference>
<reference evidence="2" key="2">
    <citation type="submission" date="2022-02" db="EMBL/GenBank/DDBJ databases">
        <authorList>
            <person name="Christensen J.J.E."/>
            <person name="Jensen C.S."/>
            <person name="Nielsen X.C."/>
            <person name="Dargis R."/>
        </authorList>
    </citation>
    <scope>NUCLEOTIDE SEQUENCE</scope>
    <source>
        <strain evidence="2">K13014465</strain>
    </source>
</reference>
<dbReference type="Proteomes" id="UP001208029">
    <property type="component" value="Unassembled WGS sequence"/>
</dbReference>
<dbReference type="PROSITE" id="PS50943">
    <property type="entry name" value="HTH_CROC1"/>
    <property type="match status" value="1"/>
</dbReference>
<sequence>MHDKQQLSTLLSSFLQVIKKKFGITSKLLANELEISKNTLTNWRKGYFNPNTGSIEKLYSYVCHFKIKYSDDISKDYYFSNLMEDLDNLLSIEFDRLLDESNPYKISNQKELLEERKSSFQKSFNNLIDFLSHVAKLFDSEYDENESIDFKLRGYQKREMFDKLLDLKLITKNQNGRITIQKNLAKILNVSEAQISRWKNGNDYPSPERLIQIGKLLDLNSDISIALREYKFHDFESMFLDSPSLSSNLEKFQQDYFNRIKKFIEISGYENNLESKIIEDNYLIFNGNEDLNEVQTIIFRDCIMLLAKAFEVTENEDDFLNWLYKEVQKEKINILMHGMLGQKLDTIEYCYKFAEQIDDGYKFLNNYIHSGENLELVKDYVLDNHSLFVLSKEFIDSFFNKDDFEVWFKSTEVLFESKKFFRQQCQNICNALNKRNEDNSQNYLEAFYNQFWTLILYKNKSVDLELNPIHKAYSEIGEKGILQNLEEDYSLLKNTLEKIYNDKNIKFGKGSKQYSLKSYLMDGGQVFEEILFNDSQLIFDAKEETSKDEFEIVEEKFRLNKRVSDFQNNHFKN</sequence>
<organism evidence="2 3">
    <name type="scientific">Streptococcus cristatus</name>
    <dbReference type="NCBI Taxonomy" id="45634"/>
    <lineage>
        <taxon>Bacteria</taxon>
        <taxon>Bacillati</taxon>
        <taxon>Bacillota</taxon>
        <taxon>Bacilli</taxon>
        <taxon>Lactobacillales</taxon>
        <taxon>Streptococcaceae</taxon>
        <taxon>Streptococcus</taxon>
    </lineage>
</organism>
<dbReference type="AlphaFoldDB" id="A0AAW5WP10"/>
<dbReference type="InterPro" id="IPR010982">
    <property type="entry name" value="Lambda_DNA-bd_dom_sf"/>
</dbReference>
<dbReference type="RefSeq" id="WP_268731679.1">
    <property type="nucleotide sequence ID" value="NZ_JAKUYZ010000011.1"/>
</dbReference>
<evidence type="ECO:0000313" key="2">
    <source>
        <dbReference type="EMBL" id="MCY7221917.1"/>
    </source>
</evidence>
<evidence type="ECO:0000313" key="3">
    <source>
        <dbReference type="Proteomes" id="UP001208029"/>
    </source>
</evidence>
<name>A0AAW5WP10_STRCR</name>
<comment type="caution">
    <text evidence="2">The sequence shown here is derived from an EMBL/GenBank/DDBJ whole genome shotgun (WGS) entry which is preliminary data.</text>
</comment>
<accession>A0AAW5WP10</accession>
<feature type="domain" description="HTH cro/C1-type" evidence="1">
    <location>
        <begin position="181"/>
        <end position="224"/>
    </location>
</feature>
<protein>
    <submittedName>
        <fullName evidence="2">Helix-turn-helix domain-containing protein</fullName>
    </submittedName>
</protein>
<proteinExistence type="predicted"/>
<dbReference type="Gene3D" id="1.10.260.40">
    <property type="entry name" value="lambda repressor-like DNA-binding domains"/>
    <property type="match status" value="2"/>
</dbReference>
<dbReference type="Pfam" id="PF01381">
    <property type="entry name" value="HTH_3"/>
    <property type="match status" value="1"/>
</dbReference>
<dbReference type="InterPro" id="IPR001387">
    <property type="entry name" value="Cro/C1-type_HTH"/>
</dbReference>
<evidence type="ECO:0000259" key="1">
    <source>
        <dbReference type="PROSITE" id="PS50943"/>
    </source>
</evidence>
<dbReference type="EMBL" id="JAKUYZ010000011">
    <property type="protein sequence ID" value="MCY7221917.1"/>
    <property type="molecule type" value="Genomic_DNA"/>
</dbReference>